<protein>
    <submittedName>
        <fullName evidence="2">Helix-turn-helix transcriptional regulator</fullName>
    </submittedName>
</protein>
<dbReference type="NCBIfam" id="NF033788">
    <property type="entry name" value="HTH_metalloreg"/>
    <property type="match status" value="1"/>
</dbReference>
<dbReference type="PRINTS" id="PR00778">
    <property type="entry name" value="HTHARSR"/>
</dbReference>
<feature type="domain" description="HTH arsR-type" evidence="1">
    <location>
        <begin position="1"/>
        <end position="89"/>
    </location>
</feature>
<evidence type="ECO:0000313" key="2">
    <source>
        <dbReference type="EMBL" id="MBC3918849.1"/>
    </source>
</evidence>
<dbReference type="SMART" id="SM00418">
    <property type="entry name" value="HTH_ARSR"/>
    <property type="match status" value="1"/>
</dbReference>
<sequence length="108" mass="12475">MQLDQLFSALSDTTRRAVLARLCKGPAAVSELAQDFDMALPSFTQHLRVLEDSGLVMSEKNGRVRTYQLAPQALKEAELWLSRQRSDWESRFNQLDEYLNKMKENRDV</sequence>
<dbReference type="PANTHER" id="PTHR38600:SF2">
    <property type="entry name" value="SLL0088 PROTEIN"/>
    <property type="match status" value="1"/>
</dbReference>
<comment type="caution">
    <text evidence="2">The sequence shown here is derived from an EMBL/GenBank/DDBJ whole genome shotgun (WGS) entry which is preliminary data.</text>
</comment>
<evidence type="ECO:0000313" key="3">
    <source>
        <dbReference type="Proteomes" id="UP000650424"/>
    </source>
</evidence>
<dbReference type="InterPro" id="IPR001845">
    <property type="entry name" value="HTH_ArsR_DNA-bd_dom"/>
</dbReference>
<evidence type="ECO:0000259" key="1">
    <source>
        <dbReference type="PROSITE" id="PS50987"/>
    </source>
</evidence>
<dbReference type="Proteomes" id="UP000650424">
    <property type="component" value="Unassembled WGS sequence"/>
</dbReference>
<dbReference type="InterPro" id="IPR036388">
    <property type="entry name" value="WH-like_DNA-bd_sf"/>
</dbReference>
<organism evidence="2 3">
    <name type="scientific">Undibacterium hunanense</name>
    <dbReference type="NCBI Taxonomy" id="2762292"/>
    <lineage>
        <taxon>Bacteria</taxon>
        <taxon>Pseudomonadati</taxon>
        <taxon>Pseudomonadota</taxon>
        <taxon>Betaproteobacteria</taxon>
        <taxon>Burkholderiales</taxon>
        <taxon>Oxalobacteraceae</taxon>
        <taxon>Undibacterium</taxon>
    </lineage>
</organism>
<name>A0ABR6ZSQ3_9BURK</name>
<accession>A0ABR6ZSQ3</accession>
<dbReference type="InterPro" id="IPR011991">
    <property type="entry name" value="ArsR-like_HTH"/>
</dbReference>
<dbReference type="PROSITE" id="PS50987">
    <property type="entry name" value="HTH_ARSR_2"/>
    <property type="match status" value="1"/>
</dbReference>
<dbReference type="EMBL" id="JACOGF010000007">
    <property type="protein sequence ID" value="MBC3918849.1"/>
    <property type="molecule type" value="Genomic_DNA"/>
</dbReference>
<dbReference type="CDD" id="cd00090">
    <property type="entry name" value="HTH_ARSR"/>
    <property type="match status" value="1"/>
</dbReference>
<dbReference type="SUPFAM" id="SSF46785">
    <property type="entry name" value="Winged helix' DNA-binding domain"/>
    <property type="match status" value="1"/>
</dbReference>
<gene>
    <name evidence="2" type="ORF">H8L32_15260</name>
</gene>
<dbReference type="RefSeq" id="WP_186948106.1">
    <property type="nucleotide sequence ID" value="NZ_JACOGF010000007.1"/>
</dbReference>
<keyword evidence="3" id="KW-1185">Reference proteome</keyword>
<dbReference type="Pfam" id="PF12840">
    <property type="entry name" value="HTH_20"/>
    <property type="match status" value="1"/>
</dbReference>
<dbReference type="PANTHER" id="PTHR38600">
    <property type="entry name" value="TRANSCRIPTIONAL REGULATORY PROTEIN"/>
    <property type="match status" value="1"/>
</dbReference>
<proteinExistence type="predicted"/>
<dbReference type="Gene3D" id="1.10.10.10">
    <property type="entry name" value="Winged helix-like DNA-binding domain superfamily/Winged helix DNA-binding domain"/>
    <property type="match status" value="1"/>
</dbReference>
<reference evidence="2 3" key="1">
    <citation type="submission" date="2020-08" db="EMBL/GenBank/DDBJ databases">
        <title>Novel species isolated from subtropical streams in China.</title>
        <authorList>
            <person name="Lu H."/>
        </authorList>
    </citation>
    <scope>NUCLEOTIDE SEQUENCE [LARGE SCALE GENOMIC DNA]</scope>
    <source>
        <strain evidence="2 3">CY18W</strain>
    </source>
</reference>
<dbReference type="InterPro" id="IPR036390">
    <property type="entry name" value="WH_DNA-bd_sf"/>
</dbReference>